<evidence type="ECO:0000313" key="3">
    <source>
        <dbReference type="Proteomes" id="UP001215280"/>
    </source>
</evidence>
<feature type="region of interest" description="Disordered" evidence="1">
    <location>
        <begin position="380"/>
        <end position="408"/>
    </location>
</feature>
<dbReference type="AlphaFoldDB" id="A0AAD7K8M8"/>
<reference evidence="2" key="1">
    <citation type="submission" date="2023-03" db="EMBL/GenBank/DDBJ databases">
        <title>Massive genome expansion in bonnet fungi (Mycena s.s.) driven by repeated elements and novel gene families across ecological guilds.</title>
        <authorList>
            <consortium name="Lawrence Berkeley National Laboratory"/>
            <person name="Harder C.B."/>
            <person name="Miyauchi S."/>
            <person name="Viragh M."/>
            <person name="Kuo A."/>
            <person name="Thoen E."/>
            <person name="Andreopoulos B."/>
            <person name="Lu D."/>
            <person name="Skrede I."/>
            <person name="Drula E."/>
            <person name="Henrissat B."/>
            <person name="Morin E."/>
            <person name="Kohler A."/>
            <person name="Barry K."/>
            <person name="LaButti K."/>
            <person name="Morin E."/>
            <person name="Salamov A."/>
            <person name="Lipzen A."/>
            <person name="Mereny Z."/>
            <person name="Hegedus B."/>
            <person name="Baldrian P."/>
            <person name="Stursova M."/>
            <person name="Weitz H."/>
            <person name="Taylor A."/>
            <person name="Grigoriev I.V."/>
            <person name="Nagy L.G."/>
            <person name="Martin F."/>
            <person name="Kauserud H."/>
        </authorList>
    </citation>
    <scope>NUCLEOTIDE SEQUENCE</scope>
    <source>
        <strain evidence="2">CBHHK188m</strain>
    </source>
</reference>
<gene>
    <name evidence="2" type="ORF">DFH07DRAFT_935942</name>
</gene>
<feature type="compositionally biased region" description="Polar residues" evidence="1">
    <location>
        <begin position="131"/>
        <end position="157"/>
    </location>
</feature>
<dbReference type="Proteomes" id="UP001215280">
    <property type="component" value="Unassembled WGS sequence"/>
</dbReference>
<sequence>MYKELVGPSSQACKIIKDISCKTISSAASQMPHAPALSTKIKNTLTLFARNPFSYNPFEQGQSSDTVIHLNEQAAATYQELMSSPYQPTSSPFLLNPISDTSFSSLSSSSPYPLNLVSDTSYESSFSPTGYFPNLQSTQDHPQQASHSMSGTSSSFNLAPAFASPHGSADDIETASNPEGTSDSHFIPFQPPLFREPVQFEQPLTPEQPARAKQIPSRIPTPGAALPIVPGRGSMADLRMRRALTPASNVAAVYLGFPFHENYAHRNFFERAVSLPSPNPSLSDLIRALRSVGGGWSRQMVEVHDPTWSASAHGHREVQGGLRDHLNGSPVIVSPTTHNAMSCSSFGHQDLDLCTPLFVLYIFPVDIPAPIAPNVSQPLTEAAARADRRSRSRTPVNPQPGPGSSTSSFLANLLKMSTALDSRYLQDGHSLAALLSINNKSNLQIHQALIIESYLRAHANSRTQSADNQQKEKELRDFLSACFSEELATEDSSSSSAPTALTVSGTTVKTLKTKMDPFTHLSMPYKNQRFTKLNWFAFIASSHGNKA</sequence>
<feature type="region of interest" description="Disordered" evidence="1">
    <location>
        <begin position="205"/>
        <end position="228"/>
    </location>
</feature>
<keyword evidence="3" id="KW-1185">Reference proteome</keyword>
<accession>A0AAD7K8M8</accession>
<organism evidence="2 3">
    <name type="scientific">Mycena maculata</name>
    <dbReference type="NCBI Taxonomy" id="230809"/>
    <lineage>
        <taxon>Eukaryota</taxon>
        <taxon>Fungi</taxon>
        <taxon>Dikarya</taxon>
        <taxon>Basidiomycota</taxon>
        <taxon>Agaricomycotina</taxon>
        <taxon>Agaricomycetes</taxon>
        <taxon>Agaricomycetidae</taxon>
        <taxon>Agaricales</taxon>
        <taxon>Marasmiineae</taxon>
        <taxon>Mycenaceae</taxon>
        <taxon>Mycena</taxon>
    </lineage>
</organism>
<feature type="compositionally biased region" description="Polar residues" evidence="1">
    <location>
        <begin position="174"/>
        <end position="184"/>
    </location>
</feature>
<feature type="region of interest" description="Disordered" evidence="1">
    <location>
        <begin position="131"/>
        <end position="188"/>
    </location>
</feature>
<protein>
    <submittedName>
        <fullName evidence="2">Uncharacterized protein</fullName>
    </submittedName>
</protein>
<comment type="caution">
    <text evidence="2">The sequence shown here is derived from an EMBL/GenBank/DDBJ whole genome shotgun (WGS) entry which is preliminary data.</text>
</comment>
<proteinExistence type="predicted"/>
<evidence type="ECO:0000313" key="2">
    <source>
        <dbReference type="EMBL" id="KAJ7780662.1"/>
    </source>
</evidence>
<dbReference type="EMBL" id="JARJLG010000005">
    <property type="protein sequence ID" value="KAJ7780662.1"/>
    <property type="molecule type" value="Genomic_DNA"/>
</dbReference>
<evidence type="ECO:0000256" key="1">
    <source>
        <dbReference type="SAM" id="MobiDB-lite"/>
    </source>
</evidence>
<name>A0AAD7K8M8_9AGAR</name>